<dbReference type="AlphaFoldDB" id="A0A6G4QW17"/>
<organism evidence="1">
    <name type="scientific">Caulobacter sp. 602-2</name>
    <dbReference type="NCBI Taxonomy" id="2710887"/>
    <lineage>
        <taxon>Bacteria</taxon>
        <taxon>Pseudomonadati</taxon>
        <taxon>Pseudomonadota</taxon>
        <taxon>Alphaproteobacteria</taxon>
        <taxon>Caulobacterales</taxon>
        <taxon>Caulobacteraceae</taxon>
        <taxon>Caulobacter</taxon>
    </lineage>
</organism>
<dbReference type="RefSeq" id="WP_165257360.1">
    <property type="nucleotide sequence ID" value="NZ_JAAKGT010000002.1"/>
</dbReference>
<evidence type="ECO:0000313" key="1">
    <source>
        <dbReference type="EMBL" id="NGM49435.1"/>
    </source>
</evidence>
<reference evidence="1" key="1">
    <citation type="submission" date="2020-02" db="EMBL/GenBank/DDBJ databases">
        <authorList>
            <person name="Gao J."/>
            <person name="Sun J."/>
        </authorList>
    </citation>
    <scope>NUCLEOTIDE SEQUENCE</scope>
    <source>
        <strain evidence="1">602-2</strain>
    </source>
</reference>
<sequence length="83" mass="8995">MTSSPNRWRLDRQISAAVLVAVTLQAAAALMWAGRASARIDDLTRRLDAQAPVAERLARLETQAEATRAALVRIEAKLEGAGR</sequence>
<protein>
    <submittedName>
        <fullName evidence="1">Uncharacterized protein</fullName>
    </submittedName>
</protein>
<comment type="caution">
    <text evidence="1">The sequence shown here is derived from an EMBL/GenBank/DDBJ whole genome shotgun (WGS) entry which is preliminary data.</text>
</comment>
<dbReference type="EMBL" id="JAAKGT010000002">
    <property type="protein sequence ID" value="NGM49435.1"/>
    <property type="molecule type" value="Genomic_DNA"/>
</dbReference>
<proteinExistence type="predicted"/>
<accession>A0A6G4QW17</accession>
<gene>
    <name evidence="1" type="ORF">G5B46_07445</name>
</gene>
<name>A0A6G4QW17_9CAUL</name>